<feature type="modified residue" description="3-oxoalanine (Ser)" evidence="3">
    <location>
        <position position="85"/>
    </location>
</feature>
<name>A0A9D9NMZ2_9BACT</name>
<comment type="PTM">
    <text evidence="3">The conversion to 3-oxoalanine (also known as C-formylglycine, FGly), of a serine or cysteine residue in prokaryotes and of a cysteine residue in eukaryotes, is critical for catalytic activity.</text>
</comment>
<evidence type="ECO:0000313" key="5">
    <source>
        <dbReference type="EMBL" id="MBO8479390.1"/>
    </source>
</evidence>
<dbReference type="Gene3D" id="3.40.720.10">
    <property type="entry name" value="Alkaline Phosphatase, subunit A"/>
    <property type="match status" value="1"/>
</dbReference>
<dbReference type="Proteomes" id="UP000823771">
    <property type="component" value="Unassembled WGS sequence"/>
</dbReference>
<gene>
    <name evidence="5" type="ORF">IAB80_10975</name>
</gene>
<protein>
    <submittedName>
        <fullName evidence="5">Arylsulfatase</fullName>
    </submittedName>
</protein>
<dbReference type="PROSITE" id="PS00523">
    <property type="entry name" value="SULFATASE_1"/>
    <property type="match status" value="1"/>
</dbReference>
<dbReference type="InterPro" id="IPR052701">
    <property type="entry name" value="GAG_Ulvan_Degrading_Sulfatases"/>
</dbReference>
<organism evidence="5 6">
    <name type="scientific">Candidatus Cryptobacteroides excrementipullorum</name>
    <dbReference type="NCBI Taxonomy" id="2840761"/>
    <lineage>
        <taxon>Bacteria</taxon>
        <taxon>Pseudomonadati</taxon>
        <taxon>Bacteroidota</taxon>
        <taxon>Bacteroidia</taxon>
        <taxon>Bacteroidales</taxon>
        <taxon>Candidatus Cryptobacteroides</taxon>
    </lineage>
</organism>
<comment type="caution">
    <text evidence="5">The sequence shown here is derived from an EMBL/GenBank/DDBJ whole genome shotgun (WGS) entry which is preliminary data.</text>
</comment>
<reference evidence="5" key="1">
    <citation type="submission" date="2020-10" db="EMBL/GenBank/DDBJ databases">
        <authorList>
            <person name="Gilroy R."/>
        </authorList>
    </citation>
    <scope>NUCLEOTIDE SEQUENCE</scope>
    <source>
        <strain evidence="5">2478</strain>
    </source>
</reference>
<feature type="domain" description="Sulfatase N-terminal" evidence="4">
    <location>
        <begin position="37"/>
        <end position="410"/>
    </location>
</feature>
<accession>A0A9D9NMZ2</accession>
<evidence type="ECO:0000259" key="4">
    <source>
        <dbReference type="Pfam" id="PF00884"/>
    </source>
</evidence>
<evidence type="ECO:0000256" key="2">
    <source>
        <dbReference type="ARBA" id="ARBA00022801"/>
    </source>
</evidence>
<evidence type="ECO:0000256" key="3">
    <source>
        <dbReference type="PIRSR" id="PIRSR600917-52"/>
    </source>
</evidence>
<dbReference type="InterPro" id="IPR017850">
    <property type="entry name" value="Alkaline_phosphatase_core_sf"/>
</dbReference>
<dbReference type="Gene3D" id="3.30.1120.10">
    <property type="match status" value="1"/>
</dbReference>
<proteinExistence type="inferred from homology"/>
<dbReference type="InterPro" id="IPR024607">
    <property type="entry name" value="Sulfatase_CS"/>
</dbReference>
<reference evidence="5" key="2">
    <citation type="journal article" date="2021" name="PeerJ">
        <title>Extensive microbial diversity within the chicken gut microbiome revealed by metagenomics and culture.</title>
        <authorList>
            <person name="Gilroy R."/>
            <person name="Ravi A."/>
            <person name="Getino M."/>
            <person name="Pursley I."/>
            <person name="Horton D.L."/>
            <person name="Alikhan N.F."/>
            <person name="Baker D."/>
            <person name="Gharbi K."/>
            <person name="Hall N."/>
            <person name="Watson M."/>
            <person name="Adriaenssens E.M."/>
            <person name="Foster-Nyarko E."/>
            <person name="Jarju S."/>
            <person name="Secka A."/>
            <person name="Antonio M."/>
            <person name="Oren A."/>
            <person name="Chaudhuri R.R."/>
            <person name="La Ragione R."/>
            <person name="Hildebrand F."/>
            <person name="Pallen M.J."/>
        </authorList>
    </citation>
    <scope>NUCLEOTIDE SEQUENCE</scope>
    <source>
        <strain evidence="5">2478</strain>
    </source>
</reference>
<dbReference type="EMBL" id="JADILZ010000106">
    <property type="protein sequence ID" value="MBO8479390.1"/>
    <property type="molecule type" value="Genomic_DNA"/>
</dbReference>
<dbReference type="PROSITE" id="PS00149">
    <property type="entry name" value="SULFATASE_2"/>
    <property type="match status" value="1"/>
</dbReference>
<dbReference type="PANTHER" id="PTHR43751">
    <property type="entry name" value="SULFATASE"/>
    <property type="match status" value="1"/>
</dbReference>
<sequence length="523" mass="57445">MKRQYIALTLLSPVACGLAKGTEATGKKSEAGNRELPNVIIIYADDLGYGDLQCYGARNVQTPNVDRLASEGIRFTNAHAVAATSTPSRYSLLTGEYAWRRPGTDVAAGNAAMIIKPGQFTMADMFKSAGYATAAIGKWHLGLGDKTGEQDWNAPLPAALGDLGFDYHYIMAATADRVPCVFIENGMVADYDPSAPIEVSYQKNFPGEPTGKDNPELLYNLRPSHGHDMSIVNGISRIGYMKGGGKALWKDENIADSIVVHAVDFIREHKDRPFFMYFATNDIHVPRFPHERFRGKNLMGLRGDAIVQFDWSVGRILDALDRFGLAENTLVILSSDNGPVVDDGYDDRAEELLGGHSPSGPWRGNKYSAFEGGTAVPAIVRWPAGIKKTGDSDILMSQIDWMASLGSLIGARIPKGSAPDSWNRLGNLLGTDDSDRPWVVEFSSNHVLSVRTKEWKYIEPNDGPAMITWGPKIETGNSSVPQLYEMSEVDEKENVSSEYPEKLFELQTLLRKVVRDGSQKSFE</sequence>
<dbReference type="GO" id="GO:0016787">
    <property type="term" value="F:hydrolase activity"/>
    <property type="evidence" value="ECO:0007669"/>
    <property type="project" value="UniProtKB-KW"/>
</dbReference>
<dbReference type="AlphaFoldDB" id="A0A9D9NMZ2"/>
<dbReference type="InterPro" id="IPR000917">
    <property type="entry name" value="Sulfatase_N"/>
</dbReference>
<keyword evidence="2" id="KW-0378">Hydrolase</keyword>
<dbReference type="CDD" id="cd16143">
    <property type="entry name" value="ARS_like"/>
    <property type="match status" value="1"/>
</dbReference>
<dbReference type="SUPFAM" id="SSF53649">
    <property type="entry name" value="Alkaline phosphatase-like"/>
    <property type="match status" value="1"/>
</dbReference>
<evidence type="ECO:0000256" key="1">
    <source>
        <dbReference type="ARBA" id="ARBA00008779"/>
    </source>
</evidence>
<dbReference type="Pfam" id="PF00884">
    <property type="entry name" value="Sulfatase"/>
    <property type="match status" value="1"/>
</dbReference>
<evidence type="ECO:0000313" key="6">
    <source>
        <dbReference type="Proteomes" id="UP000823771"/>
    </source>
</evidence>
<comment type="similarity">
    <text evidence="1">Belongs to the sulfatase family.</text>
</comment>
<dbReference type="PANTHER" id="PTHR43751:SF6">
    <property type="entry name" value="N-ACETYLGALACTOSAMINE-6-O-SULFATASE"/>
    <property type="match status" value="1"/>
</dbReference>